<name>A0A2K8BM65_MANIN</name>
<evidence type="ECO:0000256" key="3">
    <source>
        <dbReference type="PROSITE-ProRule" id="PRU00285"/>
    </source>
</evidence>
<keyword evidence="1" id="KW-0809">Transit peptide</keyword>
<feature type="domain" description="SHSP" evidence="5">
    <location>
        <begin position="98"/>
        <end position="204"/>
    </location>
</feature>
<dbReference type="InterPro" id="IPR008978">
    <property type="entry name" value="HSP20-like_chaperone"/>
</dbReference>
<dbReference type="Gene3D" id="2.60.40.790">
    <property type="match status" value="1"/>
</dbReference>
<evidence type="ECO:0000256" key="1">
    <source>
        <dbReference type="ARBA" id="ARBA00022946"/>
    </source>
</evidence>
<evidence type="ECO:0000313" key="6">
    <source>
        <dbReference type="EMBL" id="AJA79010.1"/>
    </source>
</evidence>
<comment type="similarity">
    <text evidence="3 4">Belongs to the small heat shock protein (HSP20) family.</text>
</comment>
<dbReference type="CDD" id="cd06464">
    <property type="entry name" value="ACD_sHsps-like"/>
    <property type="match status" value="1"/>
</dbReference>
<dbReference type="AlphaFoldDB" id="A0A2K8BM65"/>
<dbReference type="InterPro" id="IPR002068">
    <property type="entry name" value="A-crystallin/Hsp20_dom"/>
</dbReference>
<keyword evidence="2" id="KW-0346">Stress response</keyword>
<evidence type="ECO:0000256" key="4">
    <source>
        <dbReference type="RuleBase" id="RU003616"/>
    </source>
</evidence>
<gene>
    <name evidence="6" type="primary">Hsp23.2</name>
</gene>
<organism evidence="6">
    <name type="scientific">Mangifera indica</name>
    <name type="common">Mango</name>
    <dbReference type="NCBI Taxonomy" id="29780"/>
    <lineage>
        <taxon>Eukaryota</taxon>
        <taxon>Viridiplantae</taxon>
        <taxon>Streptophyta</taxon>
        <taxon>Embryophyta</taxon>
        <taxon>Tracheophyta</taxon>
        <taxon>Spermatophyta</taxon>
        <taxon>Magnoliopsida</taxon>
        <taxon>eudicotyledons</taxon>
        <taxon>Gunneridae</taxon>
        <taxon>Pentapetalae</taxon>
        <taxon>rosids</taxon>
        <taxon>malvids</taxon>
        <taxon>Sapindales</taxon>
        <taxon>Anacardiaceae</taxon>
        <taxon>Mangifera</taxon>
    </lineage>
</organism>
<dbReference type="SUPFAM" id="SSF49764">
    <property type="entry name" value="HSP20-like chaperones"/>
    <property type="match status" value="1"/>
</dbReference>
<dbReference type="PANTHER" id="PTHR46991">
    <property type="entry name" value="23.5 KDA HEAT SHOCK PROTEIN, MITOCHONDRIAL"/>
    <property type="match status" value="1"/>
</dbReference>
<proteinExistence type="evidence at transcript level"/>
<reference evidence="6" key="1">
    <citation type="submission" date="2014-02" db="EMBL/GenBank/DDBJ databases">
        <authorList>
            <person name="Madsen J."/>
        </authorList>
    </citation>
    <scope>NUCLEOTIDE SEQUENCE</scope>
</reference>
<evidence type="ECO:0000256" key="2">
    <source>
        <dbReference type="ARBA" id="ARBA00023016"/>
    </source>
</evidence>
<dbReference type="PANTHER" id="PTHR46991:SF11">
    <property type="entry name" value="SMALL HEAT SHOCK PROTEIN HSPF"/>
    <property type="match status" value="1"/>
</dbReference>
<accession>A0A2K8BM65</accession>
<protein>
    <submittedName>
        <fullName evidence="6">Heat-shock protein 23.2</fullName>
    </submittedName>
</protein>
<dbReference type="EMBL" id="KJ459859">
    <property type="protein sequence ID" value="AJA79010.1"/>
    <property type="molecule type" value="mRNA"/>
</dbReference>
<dbReference type="PROSITE" id="PS01031">
    <property type="entry name" value="SHSP"/>
    <property type="match status" value="1"/>
</dbReference>
<sequence length="204" mass="23179">MASSFVLKRFVSSTLLPRSFSRTTIAPTASSASRFLNTNAVRHRDDESDARDLDVDRRSVPHRRDFFSDVFDPFSPTRSLSQVLNLMDQMTENPFFAGTRGGLRRGWDAIEDENALNLRIDMPGLGKEDVKVSVEQSTLVIKGEGAKEGDDEESVRRYTSRIDLPEKMYKTDEIKAEMKNGVLKMVVPKVKEEERSDVFQVKIE</sequence>
<evidence type="ECO:0000259" key="5">
    <source>
        <dbReference type="PROSITE" id="PS01031"/>
    </source>
</evidence>
<dbReference type="Pfam" id="PF00011">
    <property type="entry name" value="HSP20"/>
    <property type="match status" value="1"/>
</dbReference>
<dbReference type="InterPro" id="IPR044656">
    <property type="entry name" value="HSP14.7/HSP23.5/HSP23.6-like"/>
</dbReference>